<feature type="chain" id="PRO_5022704880" description="UrcA family protein" evidence="2">
    <location>
        <begin position="37"/>
        <end position="150"/>
    </location>
</feature>
<reference evidence="3 4" key="1">
    <citation type="submission" date="2019-06" db="EMBL/GenBank/DDBJ databases">
        <title>Quisquiliibacterium sp. nov., isolated from a maize field.</title>
        <authorList>
            <person name="Lin S.-Y."/>
            <person name="Tsai C.-F."/>
            <person name="Young C.-C."/>
        </authorList>
    </citation>
    <scope>NUCLEOTIDE SEQUENCE [LARGE SCALE GENOMIC DNA]</scope>
    <source>
        <strain evidence="3 4">CC-CFT501</strain>
    </source>
</reference>
<feature type="signal peptide" evidence="2">
    <location>
        <begin position="1"/>
        <end position="36"/>
    </location>
</feature>
<keyword evidence="2" id="KW-0732">Signal</keyword>
<dbReference type="PROSITE" id="PS51257">
    <property type="entry name" value="PROKAR_LIPOPROTEIN"/>
    <property type="match status" value="1"/>
</dbReference>
<dbReference type="OrthoDB" id="8780961at2"/>
<dbReference type="AlphaFoldDB" id="A0A5C8NUA2"/>
<keyword evidence="4" id="KW-1185">Reference proteome</keyword>
<gene>
    <name evidence="3" type="ORF">FHP08_13430</name>
</gene>
<evidence type="ECO:0000313" key="4">
    <source>
        <dbReference type="Proteomes" id="UP000321548"/>
    </source>
</evidence>
<accession>A0A5C8NUA2</accession>
<dbReference type="Proteomes" id="UP000321548">
    <property type="component" value="Unassembled WGS sequence"/>
</dbReference>
<evidence type="ECO:0000256" key="1">
    <source>
        <dbReference type="SAM" id="MobiDB-lite"/>
    </source>
</evidence>
<proteinExistence type="predicted"/>
<evidence type="ECO:0000256" key="2">
    <source>
        <dbReference type="SAM" id="SignalP"/>
    </source>
</evidence>
<evidence type="ECO:0008006" key="5">
    <source>
        <dbReference type="Google" id="ProtNLM"/>
    </source>
</evidence>
<name>A0A5C8NUA2_9BURK</name>
<comment type="caution">
    <text evidence="3">The sequence shown here is derived from an EMBL/GenBank/DDBJ whole genome shotgun (WGS) entry which is preliminary data.</text>
</comment>
<dbReference type="RefSeq" id="WP_147704987.1">
    <property type="nucleotide sequence ID" value="NZ_VDUY01000005.1"/>
</dbReference>
<feature type="region of interest" description="Disordered" evidence="1">
    <location>
        <begin position="118"/>
        <end position="150"/>
    </location>
</feature>
<dbReference type="EMBL" id="VDUY01000005">
    <property type="protein sequence ID" value="TXL64738.1"/>
    <property type="molecule type" value="Genomic_DNA"/>
</dbReference>
<organism evidence="3 4">
    <name type="scientific">Zeimonas arvi</name>
    <dbReference type="NCBI Taxonomy" id="2498847"/>
    <lineage>
        <taxon>Bacteria</taxon>
        <taxon>Pseudomonadati</taxon>
        <taxon>Pseudomonadota</taxon>
        <taxon>Betaproteobacteria</taxon>
        <taxon>Burkholderiales</taxon>
        <taxon>Burkholderiaceae</taxon>
        <taxon>Zeimonas</taxon>
    </lineage>
</organism>
<protein>
    <recommendedName>
        <fullName evidence="5">UrcA family protein</fullName>
    </recommendedName>
</protein>
<evidence type="ECO:0000313" key="3">
    <source>
        <dbReference type="EMBL" id="TXL64738.1"/>
    </source>
</evidence>
<sequence>MTVNARFPFRVRRTLPAAMRLVSTLIATAACSAALAADPPAGNATADGIEAEYQRNRALCLAGLTHQARSDCLREAGAARDEARRARLGNGHPPSEYLENALKRCLRLPDADRSDCEARVRGEGAQRGSVESGGIYRETRTLLPPASQTD</sequence>